<sequence length="60" mass="6899">MTTCDVTACRVDYERTVLRSQRRCELIDFERVDRLRTSLGVRTPLKEHFGVSSAVRAGKL</sequence>
<accession>A0A4Y2TDH7</accession>
<dbReference type="EMBL" id="BGPR01027641">
    <property type="protein sequence ID" value="GBN98311.1"/>
    <property type="molecule type" value="Genomic_DNA"/>
</dbReference>
<reference evidence="1 2" key="1">
    <citation type="journal article" date="2019" name="Sci. Rep.">
        <title>Orb-weaving spider Araneus ventricosus genome elucidates the spidroin gene catalogue.</title>
        <authorList>
            <person name="Kono N."/>
            <person name="Nakamura H."/>
            <person name="Ohtoshi R."/>
            <person name="Moran D.A.P."/>
            <person name="Shinohara A."/>
            <person name="Yoshida Y."/>
            <person name="Fujiwara M."/>
            <person name="Mori M."/>
            <person name="Tomita M."/>
            <person name="Arakawa K."/>
        </authorList>
    </citation>
    <scope>NUCLEOTIDE SEQUENCE [LARGE SCALE GENOMIC DNA]</scope>
</reference>
<evidence type="ECO:0000313" key="2">
    <source>
        <dbReference type="Proteomes" id="UP000499080"/>
    </source>
</evidence>
<dbReference type="Proteomes" id="UP000499080">
    <property type="component" value="Unassembled WGS sequence"/>
</dbReference>
<gene>
    <name evidence="1" type="ORF">AVEN_196485_1</name>
</gene>
<keyword evidence="2" id="KW-1185">Reference proteome</keyword>
<comment type="caution">
    <text evidence="1">The sequence shown here is derived from an EMBL/GenBank/DDBJ whole genome shotgun (WGS) entry which is preliminary data.</text>
</comment>
<protein>
    <submittedName>
        <fullName evidence="1">Uncharacterized protein</fullName>
    </submittedName>
</protein>
<organism evidence="1 2">
    <name type="scientific">Araneus ventricosus</name>
    <name type="common">Orbweaver spider</name>
    <name type="synonym">Epeira ventricosa</name>
    <dbReference type="NCBI Taxonomy" id="182803"/>
    <lineage>
        <taxon>Eukaryota</taxon>
        <taxon>Metazoa</taxon>
        <taxon>Ecdysozoa</taxon>
        <taxon>Arthropoda</taxon>
        <taxon>Chelicerata</taxon>
        <taxon>Arachnida</taxon>
        <taxon>Araneae</taxon>
        <taxon>Araneomorphae</taxon>
        <taxon>Entelegynae</taxon>
        <taxon>Araneoidea</taxon>
        <taxon>Araneidae</taxon>
        <taxon>Araneus</taxon>
    </lineage>
</organism>
<evidence type="ECO:0000313" key="1">
    <source>
        <dbReference type="EMBL" id="GBN98311.1"/>
    </source>
</evidence>
<dbReference type="AlphaFoldDB" id="A0A4Y2TDH7"/>
<feature type="non-terminal residue" evidence="1">
    <location>
        <position position="60"/>
    </location>
</feature>
<proteinExistence type="predicted"/>
<name>A0A4Y2TDH7_ARAVE</name>